<dbReference type="Pfam" id="PF08241">
    <property type="entry name" value="Methyltransf_11"/>
    <property type="match status" value="1"/>
</dbReference>
<reference evidence="5 6" key="1">
    <citation type="submission" date="2019-07" db="EMBL/GenBank/DDBJ databases">
        <title>Annotation for the trematode Paragonimus westermani.</title>
        <authorList>
            <person name="Choi Y.-J."/>
        </authorList>
    </citation>
    <scope>NUCLEOTIDE SEQUENCE [LARGE SCALE GENOMIC DNA]</scope>
    <source>
        <strain evidence="5">180907_Pwestermani</strain>
    </source>
</reference>
<dbReference type="PANTHER" id="PTHR13069">
    <property type="entry name" value="ALKYLATED DNA REPAIR PROTEIN ALKB HOMOLOG 8"/>
    <property type="match status" value="1"/>
</dbReference>
<evidence type="ECO:0000259" key="4">
    <source>
        <dbReference type="Pfam" id="PF08241"/>
    </source>
</evidence>
<evidence type="ECO:0000256" key="1">
    <source>
        <dbReference type="ARBA" id="ARBA00022603"/>
    </source>
</evidence>
<dbReference type="GO" id="GO:0008757">
    <property type="term" value="F:S-adenosylmethionine-dependent methyltransferase activity"/>
    <property type="evidence" value="ECO:0007669"/>
    <property type="project" value="InterPro"/>
</dbReference>
<dbReference type="InterPro" id="IPR029063">
    <property type="entry name" value="SAM-dependent_MTases_sf"/>
</dbReference>
<dbReference type="SUPFAM" id="SSF53335">
    <property type="entry name" value="S-adenosyl-L-methionine-dependent methyltransferases"/>
    <property type="match status" value="1"/>
</dbReference>
<dbReference type="AlphaFoldDB" id="A0A8T0DY10"/>
<accession>A0A8T0DY10</accession>
<name>A0A8T0DY10_9TREM</name>
<evidence type="ECO:0000313" key="6">
    <source>
        <dbReference type="Proteomes" id="UP000699462"/>
    </source>
</evidence>
<dbReference type="OrthoDB" id="271595at2759"/>
<feature type="region of interest" description="Disordered" evidence="3">
    <location>
        <begin position="261"/>
        <end position="285"/>
    </location>
</feature>
<gene>
    <name evidence="5" type="ORF">P879_02581</name>
</gene>
<dbReference type="PANTHER" id="PTHR13069:SF21">
    <property type="entry name" value="ALKYLATED DNA REPAIR PROTEIN ALKB HOMOLOG 8"/>
    <property type="match status" value="1"/>
</dbReference>
<protein>
    <recommendedName>
        <fullName evidence="4">Methyltransferase type 11 domain-containing protein</fullName>
    </recommendedName>
</protein>
<evidence type="ECO:0000256" key="2">
    <source>
        <dbReference type="ARBA" id="ARBA00022679"/>
    </source>
</evidence>
<dbReference type="GO" id="GO:0030488">
    <property type="term" value="P:tRNA methylation"/>
    <property type="evidence" value="ECO:0007669"/>
    <property type="project" value="TreeGrafter"/>
</dbReference>
<keyword evidence="6" id="KW-1185">Reference proteome</keyword>
<dbReference type="GO" id="GO:0000049">
    <property type="term" value="F:tRNA binding"/>
    <property type="evidence" value="ECO:0007669"/>
    <property type="project" value="TreeGrafter"/>
</dbReference>
<dbReference type="Proteomes" id="UP000699462">
    <property type="component" value="Unassembled WGS sequence"/>
</dbReference>
<dbReference type="GO" id="GO:0005634">
    <property type="term" value="C:nucleus"/>
    <property type="evidence" value="ECO:0007669"/>
    <property type="project" value="TreeGrafter"/>
</dbReference>
<proteinExistence type="predicted"/>
<dbReference type="CDD" id="cd02440">
    <property type="entry name" value="AdoMet_MTases"/>
    <property type="match status" value="1"/>
</dbReference>
<evidence type="ECO:0000256" key="3">
    <source>
        <dbReference type="SAM" id="MobiDB-lite"/>
    </source>
</evidence>
<evidence type="ECO:0000313" key="5">
    <source>
        <dbReference type="EMBL" id="KAF8572094.1"/>
    </source>
</evidence>
<dbReference type="InterPro" id="IPR013216">
    <property type="entry name" value="Methyltransf_11"/>
</dbReference>
<keyword evidence="2" id="KW-0808">Transferase</keyword>
<keyword evidence="1" id="KW-0489">Methyltransferase</keyword>
<feature type="compositionally biased region" description="Polar residues" evidence="3">
    <location>
        <begin position="203"/>
        <end position="217"/>
    </location>
</feature>
<dbReference type="GO" id="GO:0002098">
    <property type="term" value="P:tRNA wobble uridine modification"/>
    <property type="evidence" value="ECO:0007669"/>
    <property type="project" value="TreeGrafter"/>
</dbReference>
<sequence>MISLLYYASCDCKLRTVPFCCIDSNFPKVYDSIATEFSSTRHSAWPAVLDFLREQPVGAFGADVGCGNGKYLVAAAQLTVRQSEVIANESSPASSSRKQGLAVPCQSERGVHPFCLPLAPMLALDRSTRLTDIVRGRGFDVVVGDILRLPYRPNRLDFFLCVAVIHHLSTMERRLQAIAELARLLRPHGRGLIQVWAKEQHDPQSNQPTRYLRNQRSSGERSDVCTNSDLIFQEPVRNALLPVHISGTEFPATDMLVPWKQKQRKSKNPSSISGQLVGKHRPDEESCLSEAPGRYYHLFVQGELEALVRRIPSLRTERSFYEQGNWAVIVVKLDEYTDV</sequence>
<dbReference type="EMBL" id="JTDF01000177">
    <property type="protein sequence ID" value="KAF8572094.1"/>
    <property type="molecule type" value="Genomic_DNA"/>
</dbReference>
<dbReference type="InterPro" id="IPR051422">
    <property type="entry name" value="AlkB_tRNA_MeTrf/Diox"/>
</dbReference>
<comment type="caution">
    <text evidence="5">The sequence shown here is derived from an EMBL/GenBank/DDBJ whole genome shotgun (WGS) entry which is preliminary data.</text>
</comment>
<dbReference type="GO" id="GO:0106335">
    <property type="term" value="F:tRNA (5-carboxymethyluridine(34)-5-O)-methyltransferase activity"/>
    <property type="evidence" value="ECO:0007669"/>
    <property type="project" value="TreeGrafter"/>
</dbReference>
<feature type="region of interest" description="Disordered" evidence="3">
    <location>
        <begin position="198"/>
        <end position="224"/>
    </location>
</feature>
<organism evidence="5 6">
    <name type="scientific">Paragonimus westermani</name>
    <dbReference type="NCBI Taxonomy" id="34504"/>
    <lineage>
        <taxon>Eukaryota</taxon>
        <taxon>Metazoa</taxon>
        <taxon>Spiralia</taxon>
        <taxon>Lophotrochozoa</taxon>
        <taxon>Platyhelminthes</taxon>
        <taxon>Trematoda</taxon>
        <taxon>Digenea</taxon>
        <taxon>Plagiorchiida</taxon>
        <taxon>Troglotremata</taxon>
        <taxon>Troglotrematidae</taxon>
        <taxon>Paragonimus</taxon>
    </lineage>
</organism>
<feature type="domain" description="Methyltransferase type 11" evidence="4">
    <location>
        <begin position="121"/>
        <end position="190"/>
    </location>
</feature>
<dbReference type="GO" id="GO:0005737">
    <property type="term" value="C:cytoplasm"/>
    <property type="evidence" value="ECO:0007669"/>
    <property type="project" value="TreeGrafter"/>
</dbReference>
<dbReference type="Gene3D" id="3.40.50.150">
    <property type="entry name" value="Vaccinia Virus protein VP39"/>
    <property type="match status" value="1"/>
</dbReference>